<proteinExistence type="predicted"/>
<organism evidence="2 3">
    <name type="scientific">Funneliformis geosporum</name>
    <dbReference type="NCBI Taxonomy" id="1117311"/>
    <lineage>
        <taxon>Eukaryota</taxon>
        <taxon>Fungi</taxon>
        <taxon>Fungi incertae sedis</taxon>
        <taxon>Mucoromycota</taxon>
        <taxon>Glomeromycotina</taxon>
        <taxon>Glomeromycetes</taxon>
        <taxon>Glomerales</taxon>
        <taxon>Glomeraceae</taxon>
        <taxon>Funneliformis</taxon>
    </lineage>
</organism>
<dbReference type="AlphaFoldDB" id="A0A9W4T059"/>
<feature type="coiled-coil region" evidence="1">
    <location>
        <begin position="6"/>
        <end position="37"/>
    </location>
</feature>
<evidence type="ECO:0000313" key="2">
    <source>
        <dbReference type="EMBL" id="CAI2185522.1"/>
    </source>
</evidence>
<comment type="caution">
    <text evidence="2">The sequence shown here is derived from an EMBL/GenBank/DDBJ whole genome shotgun (WGS) entry which is preliminary data.</text>
</comment>
<sequence>MLMYSLKNLKKNSRRFYRAMENAKKRQETIIKELQTNALVICSEEYVERSQGARSIIARGPLLNEVEGSSTEASLDEIDIFFRSTPNVKNVETKTGKRILMEDTGTTKGVKRNKSSNQHIAVNASQSTSDEFENINKPIDNLDKESVESYDVEFTDSSSASNESKKKHVSEKIIIDRNSDHDLLTNKDLLLKSWHQNWAKWDPAMTEEEKKIFDFFLTLTSNKTDHKMDEDTFAHRYLHLLLEEIFNTDDYKFVWANGESSSSKSRRKADNHKHGRKPDFRVLFSKDIKKHEITYGEIKPPSTPNNVVNKTLIKLAEFMKGSLDDIGNKPGFETFGILVNGSHVKLFSMDLNFDGVYRLNQIGKMILPTEHANFLTIIPVISNFYSLSKRVGRAIEILNAPSTPTNQSYRRLSNSSPQKVISLLKLPPPVVP</sequence>
<dbReference type="EMBL" id="CAMKVN010003756">
    <property type="protein sequence ID" value="CAI2185522.1"/>
    <property type="molecule type" value="Genomic_DNA"/>
</dbReference>
<keyword evidence="1" id="KW-0175">Coiled coil</keyword>
<reference evidence="2" key="1">
    <citation type="submission" date="2022-08" db="EMBL/GenBank/DDBJ databases">
        <authorList>
            <person name="Kallberg Y."/>
            <person name="Tangrot J."/>
            <person name="Rosling A."/>
        </authorList>
    </citation>
    <scope>NUCLEOTIDE SEQUENCE</scope>
    <source>
        <strain evidence="2">Wild A</strain>
    </source>
</reference>
<dbReference type="Proteomes" id="UP001153678">
    <property type="component" value="Unassembled WGS sequence"/>
</dbReference>
<gene>
    <name evidence="2" type="ORF">FWILDA_LOCUS12118</name>
</gene>
<dbReference type="OrthoDB" id="2398834at2759"/>
<keyword evidence="3" id="KW-1185">Reference proteome</keyword>
<name>A0A9W4T059_9GLOM</name>
<accession>A0A9W4T059</accession>
<evidence type="ECO:0000256" key="1">
    <source>
        <dbReference type="SAM" id="Coils"/>
    </source>
</evidence>
<evidence type="ECO:0000313" key="3">
    <source>
        <dbReference type="Proteomes" id="UP001153678"/>
    </source>
</evidence>
<protein>
    <submittedName>
        <fullName evidence="2">16171_t:CDS:1</fullName>
    </submittedName>
</protein>